<sequence length="579" mass="64555">MLERPQLKRLSGERLSSEYNLSFAGCGFLCVYHIGVISCIKRFAPQLYINRPVSGASAGAFTGAFLICDADLLTLTEYLMDIINRSREYCLGAFDPRFDIMKYLKEGLDRLLPQDAHIQCSGRLFISMTHQQSGKNLVVSHFKTRADLIRAILCSSFIPVFGGFKAPEYKGDCFIDGGLSDNLPNMNRNTITVSPFCGDADICPRDDIWEPSEQATIAGHIYLSQTSLILNWANLKRVVSIVVPMSSEDLGKFACSGFEDALRFLLTRGIIACPVHRDPRLFNDHRRNKSCAGELESFSKRRRMTKVTSAIPPKRPKSVSSPIPKAASSYMIKSVSRNLLCELTNPMDKSFYQTTFGSRSLAVPECVSCRTAMLNSYVSKFPTSLYNVISGEKAKNSAAKDREQKVEGSSWWSFPSISLNVLPEWLYPSSVTHQVLAQVLTFLAASTSLQVSAVQSMISAFIGCIRCLQNSSPSTLEPVINLLTSFDATLTTLVEKGAVRTEKLATILRSNEGLDKIFNCLIDMIRSDLLTFVPQLKPTVKTPFLHHSQSVWFMQEFTHPLDEASQEVSDKRDNWIEST</sequence>
<dbReference type="PROSITE" id="PS51635">
    <property type="entry name" value="PNPLA"/>
    <property type="match status" value="1"/>
</dbReference>
<dbReference type="EMBL" id="CABIJS010000199">
    <property type="protein sequence ID" value="VUZ46008.1"/>
    <property type="molecule type" value="Genomic_DNA"/>
</dbReference>
<evidence type="ECO:0000313" key="4">
    <source>
        <dbReference type="EMBL" id="VUZ46008.1"/>
    </source>
</evidence>
<reference evidence="4 5" key="1">
    <citation type="submission" date="2019-07" db="EMBL/GenBank/DDBJ databases">
        <authorList>
            <person name="Jastrzebski P J."/>
            <person name="Paukszto L."/>
            <person name="Jastrzebski P J."/>
        </authorList>
    </citation>
    <scope>NUCLEOTIDE SEQUENCE [LARGE SCALE GENOMIC DNA]</scope>
    <source>
        <strain evidence="4 5">WMS-il1</strain>
    </source>
</reference>
<dbReference type="Gene3D" id="3.40.1090.10">
    <property type="entry name" value="Cytosolic phospholipase A2 catalytic domain"/>
    <property type="match status" value="2"/>
</dbReference>
<evidence type="ECO:0000256" key="2">
    <source>
        <dbReference type="PROSITE-ProRule" id="PRU01161"/>
    </source>
</evidence>
<dbReference type="GO" id="GO:0019433">
    <property type="term" value="P:triglyceride catabolic process"/>
    <property type="evidence" value="ECO:0007669"/>
    <property type="project" value="TreeGrafter"/>
</dbReference>
<evidence type="ECO:0000256" key="1">
    <source>
        <dbReference type="ARBA" id="ARBA00023098"/>
    </source>
</evidence>
<dbReference type="InterPro" id="IPR002641">
    <property type="entry name" value="PNPLA_dom"/>
</dbReference>
<keyword evidence="1 2" id="KW-0443">Lipid metabolism</keyword>
<feature type="domain" description="PNPLA" evidence="3">
    <location>
        <begin position="21"/>
        <end position="189"/>
    </location>
</feature>
<keyword evidence="2" id="KW-0378">Hydrolase</keyword>
<dbReference type="AlphaFoldDB" id="A0A564YH30"/>
<comment type="caution">
    <text evidence="2">Lacks conserved residue(s) required for the propagation of feature annotation.</text>
</comment>
<evidence type="ECO:0000259" key="3">
    <source>
        <dbReference type="PROSITE" id="PS51635"/>
    </source>
</evidence>
<dbReference type="GO" id="GO:0005737">
    <property type="term" value="C:cytoplasm"/>
    <property type="evidence" value="ECO:0007669"/>
    <property type="project" value="TreeGrafter"/>
</dbReference>
<keyword evidence="5" id="KW-1185">Reference proteome</keyword>
<accession>A0A564YH30</accession>
<dbReference type="GO" id="GO:0004806">
    <property type="term" value="F:triacylglycerol lipase activity"/>
    <property type="evidence" value="ECO:0007669"/>
    <property type="project" value="TreeGrafter"/>
</dbReference>
<proteinExistence type="predicted"/>
<keyword evidence="2" id="KW-0442">Lipid degradation</keyword>
<dbReference type="Proteomes" id="UP000321570">
    <property type="component" value="Unassembled WGS sequence"/>
</dbReference>
<dbReference type="Pfam" id="PF01734">
    <property type="entry name" value="Patatin"/>
    <property type="match status" value="1"/>
</dbReference>
<dbReference type="GO" id="GO:0005811">
    <property type="term" value="C:lipid droplet"/>
    <property type="evidence" value="ECO:0007669"/>
    <property type="project" value="TreeGrafter"/>
</dbReference>
<organism evidence="4 5">
    <name type="scientific">Hymenolepis diminuta</name>
    <name type="common">Rat tapeworm</name>
    <dbReference type="NCBI Taxonomy" id="6216"/>
    <lineage>
        <taxon>Eukaryota</taxon>
        <taxon>Metazoa</taxon>
        <taxon>Spiralia</taxon>
        <taxon>Lophotrochozoa</taxon>
        <taxon>Platyhelminthes</taxon>
        <taxon>Cestoda</taxon>
        <taxon>Eucestoda</taxon>
        <taxon>Cyclophyllidea</taxon>
        <taxon>Hymenolepididae</taxon>
        <taxon>Hymenolepis</taxon>
    </lineage>
</organism>
<feature type="active site" description="Proton acceptor" evidence="2">
    <location>
        <position position="176"/>
    </location>
</feature>
<feature type="short sequence motif" description="GXSXG" evidence="2">
    <location>
        <begin position="55"/>
        <end position="59"/>
    </location>
</feature>
<dbReference type="PANTHER" id="PTHR12406:SF41">
    <property type="entry name" value="BRUMMER, ISOFORM B-RELATED"/>
    <property type="match status" value="1"/>
</dbReference>
<evidence type="ECO:0000313" key="5">
    <source>
        <dbReference type="Proteomes" id="UP000321570"/>
    </source>
</evidence>
<dbReference type="PANTHER" id="PTHR12406">
    <property type="entry name" value="CALCIUM-INDEPENDENT PHOSPHOLIPASE A2 IPLA2 -RELATED"/>
    <property type="match status" value="1"/>
</dbReference>
<dbReference type="InterPro" id="IPR016035">
    <property type="entry name" value="Acyl_Trfase/lysoPLipase"/>
</dbReference>
<feature type="short sequence motif" description="DGA/G" evidence="2">
    <location>
        <begin position="176"/>
        <end position="178"/>
    </location>
</feature>
<gene>
    <name evidence="4" type="ORF">WMSIL1_LOCUS5874</name>
</gene>
<name>A0A564YH30_HYMDI</name>
<feature type="active site" description="Nucleophile" evidence="2">
    <location>
        <position position="57"/>
    </location>
</feature>
<dbReference type="GO" id="GO:0055088">
    <property type="term" value="P:lipid homeostasis"/>
    <property type="evidence" value="ECO:0007669"/>
    <property type="project" value="TreeGrafter"/>
</dbReference>
<protein>
    <recommendedName>
        <fullName evidence="3">PNPLA domain-containing protein</fullName>
    </recommendedName>
</protein>
<dbReference type="SUPFAM" id="SSF52151">
    <property type="entry name" value="FabD/lysophospholipase-like"/>
    <property type="match status" value="1"/>
</dbReference>
<dbReference type="GO" id="GO:0016020">
    <property type="term" value="C:membrane"/>
    <property type="evidence" value="ECO:0007669"/>
    <property type="project" value="TreeGrafter"/>
</dbReference>
<dbReference type="InterPro" id="IPR033562">
    <property type="entry name" value="PLPL"/>
</dbReference>